<dbReference type="OrthoDB" id="7403325at2759"/>
<sequence>SRFIHEPPQLGDAPSAEAVDRAAAPRGVRAPVDQVPQPPRRRGRRRRTGGRRFRRGSGAGGGATETAAAADVESGAGGDGGSGGGGDKGARAAAAVQGGAGRKGEGGKRAGMLAAPLEKEPDRAPGARGRADAQRVAGPARTAVAVSDTVPAHARPEAGVESRRASLRASALQLPRRELPQVPRAELPAPAVRPARDGKPRELPFLAKCREEQMPAGAAAALTAAVVASPARRAAIAGGIPDALRRSARPARHAAVVASLDRALPAPHSATSSRYRPAAVPSPSPAAVPPSPRRRPRLGRFRPNLSRRAPAFNFIASAVPRLINVRTLSCAATSASAMANSMDPDHKLCMIPGPIEIHEGEGVGPIPRKRVRGAPQLNLTTPGRQPTKKDVRAAMATPSTSHVGPGFVRAFGEALELVRHVVLTKTGQPFIIAGSGTLGWQVLILLLPGI</sequence>
<name>A0A8H8DJ83_9FUNG</name>
<dbReference type="InterPro" id="IPR015424">
    <property type="entry name" value="PyrdxlP-dep_Trfase"/>
</dbReference>
<evidence type="ECO:0000313" key="2">
    <source>
        <dbReference type="EMBL" id="KAG5460325.1"/>
    </source>
</evidence>
<feature type="compositionally biased region" description="Low complexity" evidence="1">
    <location>
        <begin position="21"/>
        <end position="33"/>
    </location>
</feature>
<comment type="caution">
    <text evidence="2">The sequence shown here is derived from an EMBL/GenBank/DDBJ whole genome shotgun (WGS) entry which is preliminary data.</text>
</comment>
<keyword evidence="3" id="KW-1185">Reference proteome</keyword>
<feature type="compositionally biased region" description="Basic residues" evidence="1">
    <location>
        <begin position="39"/>
        <end position="55"/>
    </location>
</feature>
<dbReference type="Gene3D" id="3.40.640.10">
    <property type="entry name" value="Type I PLP-dependent aspartate aminotransferase-like (Major domain)"/>
    <property type="match status" value="1"/>
</dbReference>
<feature type="compositionally biased region" description="Basic and acidic residues" evidence="1">
    <location>
        <begin position="117"/>
        <end position="133"/>
    </location>
</feature>
<dbReference type="SUPFAM" id="SSF53383">
    <property type="entry name" value="PLP-dependent transferases"/>
    <property type="match status" value="1"/>
</dbReference>
<protein>
    <submittedName>
        <fullName evidence="2">Uncharacterized protein</fullName>
    </submittedName>
</protein>
<dbReference type="Gene3D" id="3.90.1150.10">
    <property type="entry name" value="Aspartate Aminotransferase, domain 1"/>
    <property type="match status" value="1"/>
</dbReference>
<feature type="compositionally biased region" description="Basic and acidic residues" evidence="1">
    <location>
        <begin position="154"/>
        <end position="164"/>
    </location>
</feature>
<feature type="non-terminal residue" evidence="2">
    <location>
        <position position="1"/>
    </location>
</feature>
<proteinExistence type="predicted"/>
<dbReference type="InterPro" id="IPR015421">
    <property type="entry name" value="PyrdxlP-dep_Trfase_major"/>
</dbReference>
<evidence type="ECO:0000256" key="1">
    <source>
        <dbReference type="SAM" id="MobiDB-lite"/>
    </source>
</evidence>
<feature type="region of interest" description="Disordered" evidence="1">
    <location>
        <begin position="266"/>
        <end position="300"/>
    </location>
</feature>
<reference evidence="2 3" key="1">
    <citation type="journal article" name="Sci. Rep.">
        <title>Genome-scale phylogenetic analyses confirm Olpidium as the closest living zoosporic fungus to the non-flagellated, terrestrial fungi.</title>
        <authorList>
            <person name="Chang Y."/>
            <person name="Rochon D."/>
            <person name="Sekimoto S."/>
            <person name="Wang Y."/>
            <person name="Chovatia M."/>
            <person name="Sandor L."/>
            <person name="Salamov A."/>
            <person name="Grigoriev I.V."/>
            <person name="Stajich J.E."/>
            <person name="Spatafora J.W."/>
        </authorList>
    </citation>
    <scope>NUCLEOTIDE SEQUENCE [LARGE SCALE GENOMIC DNA]</scope>
    <source>
        <strain evidence="2">S191</strain>
    </source>
</reference>
<gene>
    <name evidence="2" type="ORF">BJ554DRAFT_7637</name>
</gene>
<organism evidence="2 3">
    <name type="scientific">Olpidium bornovanus</name>
    <dbReference type="NCBI Taxonomy" id="278681"/>
    <lineage>
        <taxon>Eukaryota</taxon>
        <taxon>Fungi</taxon>
        <taxon>Fungi incertae sedis</taxon>
        <taxon>Olpidiomycota</taxon>
        <taxon>Olpidiomycotina</taxon>
        <taxon>Olpidiomycetes</taxon>
        <taxon>Olpidiales</taxon>
        <taxon>Olpidiaceae</taxon>
        <taxon>Olpidium</taxon>
    </lineage>
</organism>
<dbReference type="EMBL" id="JAEFCI010005385">
    <property type="protein sequence ID" value="KAG5460325.1"/>
    <property type="molecule type" value="Genomic_DNA"/>
</dbReference>
<feature type="region of interest" description="Disordered" evidence="1">
    <location>
        <begin position="1"/>
        <end position="199"/>
    </location>
</feature>
<dbReference type="AlphaFoldDB" id="A0A8H8DJ83"/>
<feature type="compositionally biased region" description="Low complexity" evidence="1">
    <location>
        <begin position="64"/>
        <end position="74"/>
    </location>
</feature>
<feature type="compositionally biased region" description="Pro residues" evidence="1">
    <location>
        <begin position="280"/>
        <end position="291"/>
    </location>
</feature>
<feature type="compositionally biased region" description="Gly residues" evidence="1">
    <location>
        <begin position="75"/>
        <end position="87"/>
    </location>
</feature>
<dbReference type="InterPro" id="IPR015422">
    <property type="entry name" value="PyrdxlP-dep_Trfase_small"/>
</dbReference>
<accession>A0A8H8DJ83</accession>
<dbReference type="Proteomes" id="UP000673691">
    <property type="component" value="Unassembled WGS sequence"/>
</dbReference>
<evidence type="ECO:0000313" key="3">
    <source>
        <dbReference type="Proteomes" id="UP000673691"/>
    </source>
</evidence>